<keyword evidence="2" id="KW-1185">Reference proteome</keyword>
<accession>A0A448WG81</accession>
<dbReference type="EMBL" id="CAAALY010010590">
    <property type="protein sequence ID" value="VEL11009.1"/>
    <property type="molecule type" value="Genomic_DNA"/>
</dbReference>
<sequence>MAKHSSQAPADRVEFLKLSLGIRCKDTFTHKTIQQRRAHLDTLRRQLEPEGLTGMQSGLLGVMTGQSGLLSITQPVDSTNLGLMSQVCFDDSLEEWAIYNRIGFTALSQLGLVVKAT</sequence>
<protein>
    <submittedName>
        <fullName evidence="1">Uncharacterized protein</fullName>
    </submittedName>
</protein>
<dbReference type="Proteomes" id="UP000784294">
    <property type="component" value="Unassembled WGS sequence"/>
</dbReference>
<evidence type="ECO:0000313" key="1">
    <source>
        <dbReference type="EMBL" id="VEL11009.1"/>
    </source>
</evidence>
<evidence type="ECO:0000313" key="2">
    <source>
        <dbReference type="Proteomes" id="UP000784294"/>
    </source>
</evidence>
<name>A0A448WG81_9PLAT</name>
<dbReference type="AlphaFoldDB" id="A0A448WG81"/>
<organism evidence="1 2">
    <name type="scientific">Protopolystoma xenopodis</name>
    <dbReference type="NCBI Taxonomy" id="117903"/>
    <lineage>
        <taxon>Eukaryota</taxon>
        <taxon>Metazoa</taxon>
        <taxon>Spiralia</taxon>
        <taxon>Lophotrochozoa</taxon>
        <taxon>Platyhelminthes</taxon>
        <taxon>Monogenea</taxon>
        <taxon>Polyopisthocotylea</taxon>
        <taxon>Polystomatidea</taxon>
        <taxon>Polystomatidae</taxon>
        <taxon>Protopolystoma</taxon>
    </lineage>
</organism>
<gene>
    <name evidence="1" type="ORF">PXEA_LOCUS4449</name>
</gene>
<proteinExistence type="predicted"/>
<comment type="caution">
    <text evidence="1">The sequence shown here is derived from an EMBL/GenBank/DDBJ whole genome shotgun (WGS) entry which is preliminary data.</text>
</comment>
<reference evidence="1" key="1">
    <citation type="submission" date="2018-11" db="EMBL/GenBank/DDBJ databases">
        <authorList>
            <consortium name="Pathogen Informatics"/>
        </authorList>
    </citation>
    <scope>NUCLEOTIDE SEQUENCE</scope>
</reference>